<name>A0A517Z5V9_9PLAN</name>
<dbReference type="InterPro" id="IPR013216">
    <property type="entry name" value="Methyltransf_11"/>
</dbReference>
<organism evidence="2 3">
    <name type="scientific">Maioricimonas rarisocia</name>
    <dbReference type="NCBI Taxonomy" id="2528026"/>
    <lineage>
        <taxon>Bacteria</taxon>
        <taxon>Pseudomonadati</taxon>
        <taxon>Planctomycetota</taxon>
        <taxon>Planctomycetia</taxon>
        <taxon>Planctomycetales</taxon>
        <taxon>Planctomycetaceae</taxon>
        <taxon>Maioricimonas</taxon>
    </lineage>
</organism>
<accession>A0A517Z5V9</accession>
<dbReference type="KEGG" id="mri:Mal4_21510"/>
<dbReference type="Proteomes" id="UP000320496">
    <property type="component" value="Chromosome"/>
</dbReference>
<proteinExistence type="predicted"/>
<dbReference type="Gene3D" id="3.40.50.150">
    <property type="entry name" value="Vaccinia Virus protein VP39"/>
    <property type="match status" value="1"/>
</dbReference>
<dbReference type="RefSeq" id="WP_145369072.1">
    <property type="nucleotide sequence ID" value="NZ_CP036275.1"/>
</dbReference>
<reference evidence="2 3" key="1">
    <citation type="submission" date="2019-02" db="EMBL/GenBank/DDBJ databases">
        <title>Deep-cultivation of Planctomycetes and their phenomic and genomic characterization uncovers novel biology.</title>
        <authorList>
            <person name="Wiegand S."/>
            <person name="Jogler M."/>
            <person name="Boedeker C."/>
            <person name="Pinto D."/>
            <person name="Vollmers J."/>
            <person name="Rivas-Marin E."/>
            <person name="Kohn T."/>
            <person name="Peeters S.H."/>
            <person name="Heuer A."/>
            <person name="Rast P."/>
            <person name="Oberbeckmann S."/>
            <person name="Bunk B."/>
            <person name="Jeske O."/>
            <person name="Meyerdierks A."/>
            <person name="Storesund J.E."/>
            <person name="Kallscheuer N."/>
            <person name="Luecker S."/>
            <person name="Lage O.M."/>
            <person name="Pohl T."/>
            <person name="Merkel B.J."/>
            <person name="Hornburger P."/>
            <person name="Mueller R.-W."/>
            <person name="Bruemmer F."/>
            <person name="Labrenz M."/>
            <person name="Spormann A.M."/>
            <person name="Op den Camp H."/>
            <person name="Overmann J."/>
            <person name="Amann R."/>
            <person name="Jetten M.S.M."/>
            <person name="Mascher T."/>
            <person name="Medema M.H."/>
            <person name="Devos D.P."/>
            <person name="Kaster A.-K."/>
            <person name="Ovreas L."/>
            <person name="Rohde M."/>
            <person name="Galperin M.Y."/>
            <person name="Jogler C."/>
        </authorList>
    </citation>
    <scope>NUCLEOTIDE SEQUENCE [LARGE SCALE GENOMIC DNA]</scope>
    <source>
        <strain evidence="2 3">Mal4</strain>
    </source>
</reference>
<dbReference type="EMBL" id="CP036275">
    <property type="protein sequence ID" value="QDU37834.1"/>
    <property type="molecule type" value="Genomic_DNA"/>
</dbReference>
<dbReference type="CDD" id="cd02440">
    <property type="entry name" value="AdoMet_MTases"/>
    <property type="match status" value="1"/>
</dbReference>
<dbReference type="SUPFAM" id="SSF53335">
    <property type="entry name" value="S-adenosyl-L-methionine-dependent methyltransferases"/>
    <property type="match status" value="1"/>
</dbReference>
<dbReference type="InterPro" id="IPR029063">
    <property type="entry name" value="SAM-dependent_MTases_sf"/>
</dbReference>
<dbReference type="GO" id="GO:0008757">
    <property type="term" value="F:S-adenosylmethionine-dependent methyltransferase activity"/>
    <property type="evidence" value="ECO:0007669"/>
    <property type="project" value="InterPro"/>
</dbReference>
<protein>
    <recommendedName>
        <fullName evidence="1">Methyltransferase type 11 domain-containing protein</fullName>
    </recommendedName>
</protein>
<evidence type="ECO:0000259" key="1">
    <source>
        <dbReference type="Pfam" id="PF08241"/>
    </source>
</evidence>
<feature type="domain" description="Methyltransferase type 11" evidence="1">
    <location>
        <begin position="106"/>
        <end position="204"/>
    </location>
</feature>
<dbReference type="OrthoDB" id="465636at2"/>
<keyword evidence="3" id="KW-1185">Reference proteome</keyword>
<evidence type="ECO:0000313" key="3">
    <source>
        <dbReference type="Proteomes" id="UP000320496"/>
    </source>
</evidence>
<dbReference type="Pfam" id="PF08241">
    <property type="entry name" value="Methyltransf_11"/>
    <property type="match status" value="1"/>
</dbReference>
<dbReference type="AlphaFoldDB" id="A0A517Z5V9"/>
<evidence type="ECO:0000313" key="2">
    <source>
        <dbReference type="EMBL" id="QDU37834.1"/>
    </source>
</evidence>
<gene>
    <name evidence="2" type="ORF">Mal4_21510</name>
</gene>
<sequence length="278" mass="31888">MTTLASDRIWRKRLDQIDTVVEDIRFPNDDDADSNVDQDQEWCEVLVDGERRRIRFHDYSEVFKVPGLYELLFYERLQCCSPSCVANLLTDVARDFDDSVEDLRVLDVGAGNGMVGDELAHLGVDQVFGVDITPSARKATERDRPSIYDGYLVTDLTNLPEAHEEMLRKQDFNCLTTVAALGYGDIPAAAFLKALDLVRVPGWLAFNIKEDFLREEDSSGFSKLIRQLSREELIQVQCYRRYQHRVSMSGEPLYYVAMIAQKLDEVPGELIEFWQQES</sequence>